<dbReference type="GO" id="GO:0034518">
    <property type="term" value="C:RNA cap binding complex"/>
    <property type="evidence" value="ECO:0007669"/>
    <property type="project" value="TreeGrafter"/>
</dbReference>
<protein>
    <recommendedName>
        <fullName evidence="4">K Homology domain-containing protein</fullName>
    </recommendedName>
</protein>
<dbReference type="GO" id="GO:0008190">
    <property type="term" value="F:eukaryotic initiation factor 4E binding"/>
    <property type="evidence" value="ECO:0007669"/>
    <property type="project" value="InterPro"/>
</dbReference>
<dbReference type="OMA" id="AKEHTEF"/>
<dbReference type="OrthoDB" id="6357832at2759"/>
<reference evidence="2 3" key="1">
    <citation type="submission" date="2013-11" db="EMBL/GenBank/DDBJ databases">
        <title>Genome sequencing of Stegodyphus mimosarum.</title>
        <authorList>
            <person name="Bechsgaard J."/>
        </authorList>
    </citation>
    <scope>NUCLEOTIDE SEQUENCE [LARGE SCALE GENOMIC DNA]</scope>
</reference>
<organism evidence="2 3">
    <name type="scientific">Stegodyphus mimosarum</name>
    <name type="common">African social velvet spider</name>
    <dbReference type="NCBI Taxonomy" id="407821"/>
    <lineage>
        <taxon>Eukaryota</taxon>
        <taxon>Metazoa</taxon>
        <taxon>Ecdysozoa</taxon>
        <taxon>Arthropoda</taxon>
        <taxon>Chelicerata</taxon>
        <taxon>Arachnida</taxon>
        <taxon>Araneae</taxon>
        <taxon>Araneomorphae</taxon>
        <taxon>Entelegynae</taxon>
        <taxon>Eresoidea</taxon>
        <taxon>Eresidae</taxon>
        <taxon>Stegodyphus</taxon>
    </lineage>
</organism>
<dbReference type="GO" id="GO:0045727">
    <property type="term" value="P:positive regulation of translation"/>
    <property type="evidence" value="ECO:0007669"/>
    <property type="project" value="InterPro"/>
</dbReference>
<evidence type="ECO:0000256" key="1">
    <source>
        <dbReference type="SAM" id="MobiDB-lite"/>
    </source>
</evidence>
<feature type="compositionally biased region" description="Polar residues" evidence="1">
    <location>
        <begin position="381"/>
        <end position="399"/>
    </location>
</feature>
<dbReference type="PANTHER" id="PTHR20849">
    <property type="entry name" value="EUKARYOTIC TRANSLATION INITIATION FACTOR 4E-BINDING PROTEIN MEXTLI"/>
    <property type="match status" value="1"/>
</dbReference>
<sequence length="486" mass="53916">MSMKSARTIREPLKKPRPLKSTSSSEQIKFQVQESKDAVVHKSKADVLADLEALNVSISNCNFDEFTAADVSTMCAILKKRGEELDSSHKDAVDRYFSTLRNAAREDRLDIISRLKLLEVIEIRAMGWKTNENLTNYYNSKIQELEQGIDHLHMSGSTSPSISYPIQNQNLSVTSGMPLAPGEIIRSSGKFAKPTKIAGKNYFKDEIVIRNSDSGKVNPGARDRLVQITGPHEEAIGHAKLLVEDTIRRNASPVRENADTSELGVDAKEHTEFGSSFTHLDNQSFVKKQLVHSYSMSDASMKEYCIPVHIGHDVIKLSGNKSELLKTAKLVLTEYFAGQTKLQDKQYESLSSMSIQSPSENSMQRFELQRQPSLKKNMLESLSSSRGNDSSKQESVSPFSSSDDDVEKDDAQVLPFHVSLLNAMNTKKTQSSAPVQIPNTQGNFNQSASTPKDYSSFDSFSDSQEQFKEEVSSPLLAPSPADIPIP</sequence>
<dbReference type="GO" id="GO:1901190">
    <property type="term" value="P:regulation of formation of translation initiation ternary complex"/>
    <property type="evidence" value="ECO:0007669"/>
    <property type="project" value="TreeGrafter"/>
</dbReference>
<name>A0A087TCL1_STEMI</name>
<gene>
    <name evidence="2" type="ORF">X975_06137</name>
</gene>
<feature type="compositionally biased region" description="Polar residues" evidence="1">
    <location>
        <begin position="427"/>
        <end position="453"/>
    </location>
</feature>
<keyword evidence="3" id="KW-1185">Reference proteome</keyword>
<dbReference type="Gene3D" id="1.25.40.180">
    <property type="match status" value="1"/>
</dbReference>
<evidence type="ECO:0008006" key="4">
    <source>
        <dbReference type="Google" id="ProtNLM"/>
    </source>
</evidence>
<accession>A0A087TCL1</accession>
<dbReference type="STRING" id="407821.A0A087TCL1"/>
<dbReference type="GO" id="GO:0005737">
    <property type="term" value="C:cytoplasm"/>
    <property type="evidence" value="ECO:0007669"/>
    <property type="project" value="TreeGrafter"/>
</dbReference>
<feature type="region of interest" description="Disordered" evidence="1">
    <location>
        <begin position="1"/>
        <end position="27"/>
    </location>
</feature>
<feature type="non-terminal residue" evidence="2">
    <location>
        <position position="486"/>
    </location>
</feature>
<evidence type="ECO:0000313" key="3">
    <source>
        <dbReference type="Proteomes" id="UP000054359"/>
    </source>
</evidence>
<dbReference type="InterPro" id="IPR040160">
    <property type="entry name" value="Mxt"/>
</dbReference>
<dbReference type="Proteomes" id="UP000054359">
    <property type="component" value="Unassembled WGS sequence"/>
</dbReference>
<dbReference type="GO" id="GO:0003743">
    <property type="term" value="F:translation initiation factor activity"/>
    <property type="evidence" value="ECO:0007669"/>
    <property type="project" value="TreeGrafter"/>
</dbReference>
<feature type="region of interest" description="Disordered" evidence="1">
    <location>
        <begin position="381"/>
        <end position="407"/>
    </location>
</feature>
<dbReference type="EMBL" id="KK114602">
    <property type="protein sequence ID" value="KFM62850.1"/>
    <property type="molecule type" value="Genomic_DNA"/>
</dbReference>
<dbReference type="PANTHER" id="PTHR20849:SF2">
    <property type="entry name" value="EUKARYOTIC TRANSLATION INITIATION FACTOR 4E-BINDING PROTEIN MEXTLI"/>
    <property type="match status" value="1"/>
</dbReference>
<proteinExistence type="predicted"/>
<evidence type="ECO:0000313" key="2">
    <source>
        <dbReference type="EMBL" id="KFM62850.1"/>
    </source>
</evidence>
<feature type="region of interest" description="Disordered" evidence="1">
    <location>
        <begin position="427"/>
        <end position="486"/>
    </location>
</feature>
<dbReference type="AlphaFoldDB" id="A0A087TCL1"/>